<protein>
    <submittedName>
        <fullName evidence="2">Uncharacterized protein</fullName>
    </submittedName>
</protein>
<evidence type="ECO:0000313" key="2">
    <source>
        <dbReference type="EMBL" id="RPA76545.1"/>
    </source>
</evidence>
<feature type="compositionally biased region" description="Acidic residues" evidence="1">
    <location>
        <begin position="204"/>
        <end position="214"/>
    </location>
</feature>
<feature type="compositionally biased region" description="Basic and acidic residues" evidence="1">
    <location>
        <begin position="160"/>
        <end position="174"/>
    </location>
</feature>
<reference evidence="2 3" key="1">
    <citation type="journal article" date="2018" name="Nat. Ecol. Evol.">
        <title>Pezizomycetes genomes reveal the molecular basis of ectomycorrhizal truffle lifestyle.</title>
        <authorList>
            <person name="Murat C."/>
            <person name="Payen T."/>
            <person name="Noel B."/>
            <person name="Kuo A."/>
            <person name="Morin E."/>
            <person name="Chen J."/>
            <person name="Kohler A."/>
            <person name="Krizsan K."/>
            <person name="Balestrini R."/>
            <person name="Da Silva C."/>
            <person name="Montanini B."/>
            <person name="Hainaut M."/>
            <person name="Levati E."/>
            <person name="Barry K.W."/>
            <person name="Belfiori B."/>
            <person name="Cichocki N."/>
            <person name="Clum A."/>
            <person name="Dockter R.B."/>
            <person name="Fauchery L."/>
            <person name="Guy J."/>
            <person name="Iotti M."/>
            <person name="Le Tacon F."/>
            <person name="Lindquist E.A."/>
            <person name="Lipzen A."/>
            <person name="Malagnac F."/>
            <person name="Mello A."/>
            <person name="Molinier V."/>
            <person name="Miyauchi S."/>
            <person name="Poulain J."/>
            <person name="Riccioni C."/>
            <person name="Rubini A."/>
            <person name="Sitrit Y."/>
            <person name="Splivallo R."/>
            <person name="Traeger S."/>
            <person name="Wang M."/>
            <person name="Zifcakova L."/>
            <person name="Wipf D."/>
            <person name="Zambonelli A."/>
            <person name="Paolocci F."/>
            <person name="Nowrousian M."/>
            <person name="Ottonello S."/>
            <person name="Baldrian P."/>
            <person name="Spatafora J.W."/>
            <person name="Henrissat B."/>
            <person name="Nagy L.G."/>
            <person name="Aury J.M."/>
            <person name="Wincker P."/>
            <person name="Grigoriev I.V."/>
            <person name="Bonfante P."/>
            <person name="Martin F.M."/>
        </authorList>
    </citation>
    <scope>NUCLEOTIDE SEQUENCE [LARGE SCALE GENOMIC DNA]</scope>
    <source>
        <strain evidence="2 3">RN42</strain>
    </source>
</reference>
<feature type="region of interest" description="Disordered" evidence="1">
    <location>
        <begin position="95"/>
        <end position="273"/>
    </location>
</feature>
<keyword evidence="3" id="KW-1185">Reference proteome</keyword>
<feature type="compositionally biased region" description="Basic and acidic residues" evidence="1">
    <location>
        <begin position="222"/>
        <end position="233"/>
    </location>
</feature>
<evidence type="ECO:0000256" key="1">
    <source>
        <dbReference type="SAM" id="MobiDB-lite"/>
    </source>
</evidence>
<dbReference type="Proteomes" id="UP000275078">
    <property type="component" value="Unassembled WGS sequence"/>
</dbReference>
<feature type="compositionally biased region" description="Polar residues" evidence="1">
    <location>
        <begin position="246"/>
        <end position="259"/>
    </location>
</feature>
<name>A0A3N4HRS4_ASCIM</name>
<sequence length="273" mass="31098">MAKQFIIGEYVSIESLCPEQKGVILGRIVRVISLRNENRYIVRTPYGLLHGAYFDFELSLVRNHKDADISLAPPSESEKKGSLIQALVYQRAVAKIKPKQPANGRGTAPSDDTQPERTSRPSAEVYNSTAHVDKSKGRNPSFQGYRDGERSFSSSPLPPFERHRPEEHKIHTEEATGGVDHTLVQDNSTEYESPRERIHHTDEVTDYEDSPDEEDRVKIKREHFEEEARKERLQFPQDADEPAQPVNFTPTDAQSSNMKRNTRALSYEGKFGY</sequence>
<gene>
    <name evidence="2" type="ORF">BJ508DRAFT_310951</name>
</gene>
<feature type="compositionally biased region" description="Basic and acidic residues" evidence="1">
    <location>
        <begin position="192"/>
        <end position="203"/>
    </location>
</feature>
<dbReference type="EMBL" id="ML119742">
    <property type="protein sequence ID" value="RPA76545.1"/>
    <property type="molecule type" value="Genomic_DNA"/>
</dbReference>
<organism evidence="2 3">
    <name type="scientific">Ascobolus immersus RN42</name>
    <dbReference type="NCBI Taxonomy" id="1160509"/>
    <lineage>
        <taxon>Eukaryota</taxon>
        <taxon>Fungi</taxon>
        <taxon>Dikarya</taxon>
        <taxon>Ascomycota</taxon>
        <taxon>Pezizomycotina</taxon>
        <taxon>Pezizomycetes</taxon>
        <taxon>Pezizales</taxon>
        <taxon>Ascobolaceae</taxon>
        <taxon>Ascobolus</taxon>
    </lineage>
</organism>
<accession>A0A3N4HRS4</accession>
<dbReference type="AlphaFoldDB" id="A0A3N4HRS4"/>
<evidence type="ECO:0000313" key="3">
    <source>
        <dbReference type="Proteomes" id="UP000275078"/>
    </source>
</evidence>
<proteinExistence type="predicted"/>